<dbReference type="RefSeq" id="WP_233155407.1">
    <property type="nucleotide sequence ID" value="NZ_JASNJE010000062.1"/>
</dbReference>
<evidence type="ECO:0000313" key="2">
    <source>
        <dbReference type="Proteomes" id="UP001227126"/>
    </source>
</evidence>
<organism evidence="1 2">
    <name type="scientific">Sedimentitalea xiamensis</name>
    <dbReference type="NCBI Taxonomy" id="3050037"/>
    <lineage>
        <taxon>Bacteria</taxon>
        <taxon>Pseudomonadati</taxon>
        <taxon>Pseudomonadota</taxon>
        <taxon>Alphaproteobacteria</taxon>
        <taxon>Rhodobacterales</taxon>
        <taxon>Paracoccaceae</taxon>
        <taxon>Sedimentitalea</taxon>
    </lineage>
</organism>
<name>A0ABT7FL58_9RHOB</name>
<reference evidence="1 2" key="1">
    <citation type="submission" date="2023-05" db="EMBL/GenBank/DDBJ databases">
        <title>Sedimentitalea sp. nov. JM2-8.</title>
        <authorList>
            <person name="Huang J."/>
        </authorList>
    </citation>
    <scope>NUCLEOTIDE SEQUENCE [LARGE SCALE GENOMIC DNA]</scope>
    <source>
        <strain evidence="1 2">JM2-8</strain>
    </source>
</reference>
<comment type="caution">
    <text evidence="1">The sequence shown here is derived from an EMBL/GenBank/DDBJ whole genome shotgun (WGS) entry which is preliminary data.</text>
</comment>
<keyword evidence="2" id="KW-1185">Reference proteome</keyword>
<proteinExistence type="predicted"/>
<protein>
    <submittedName>
        <fullName evidence="1">Nuclear transport factor 2 family protein</fullName>
    </submittedName>
</protein>
<dbReference type="Proteomes" id="UP001227126">
    <property type="component" value="Unassembled WGS sequence"/>
</dbReference>
<dbReference type="EMBL" id="JASNJE010000062">
    <property type="protein sequence ID" value="MDK3075892.1"/>
    <property type="molecule type" value="Genomic_DNA"/>
</dbReference>
<dbReference type="InterPro" id="IPR009959">
    <property type="entry name" value="Cyclase_SnoaL-like"/>
</dbReference>
<dbReference type="InterPro" id="IPR032710">
    <property type="entry name" value="NTF2-like_dom_sf"/>
</dbReference>
<accession>A0ABT7FL58</accession>
<evidence type="ECO:0000313" key="1">
    <source>
        <dbReference type="EMBL" id="MDK3075892.1"/>
    </source>
</evidence>
<dbReference type="Pfam" id="PF07366">
    <property type="entry name" value="SnoaL"/>
    <property type="match status" value="1"/>
</dbReference>
<dbReference type="Gene3D" id="3.10.450.50">
    <property type="match status" value="1"/>
</dbReference>
<gene>
    <name evidence="1" type="ORF">QO034_22825</name>
</gene>
<sequence>MNKTMTMTDTAAAFFDTIETGKGWAACAPFCTPGATFSCQSDALAEIGTIEAYAGWMEGLLKLAPDGRYDMKAFAADEARATVLGFAVFHGTHTDEGGPVPPTGRSVAADYVYAMRFDGPKIQHMTKIWNDAQSMRALGWT</sequence>
<dbReference type="SUPFAM" id="SSF54427">
    <property type="entry name" value="NTF2-like"/>
    <property type="match status" value="1"/>
</dbReference>